<evidence type="ECO:0000313" key="2">
    <source>
        <dbReference type="EMBL" id="OMJ26403.1"/>
    </source>
</evidence>
<evidence type="ECO:0000256" key="1">
    <source>
        <dbReference type="SAM" id="MobiDB-lite"/>
    </source>
</evidence>
<dbReference type="OrthoDB" id="5545891at2759"/>
<organism evidence="2 3">
    <name type="scientific">Smittium culicis</name>
    <dbReference type="NCBI Taxonomy" id="133412"/>
    <lineage>
        <taxon>Eukaryota</taxon>
        <taxon>Fungi</taxon>
        <taxon>Fungi incertae sedis</taxon>
        <taxon>Zoopagomycota</taxon>
        <taxon>Kickxellomycotina</taxon>
        <taxon>Harpellomycetes</taxon>
        <taxon>Harpellales</taxon>
        <taxon>Legeriomycetaceae</taxon>
        <taxon>Smittium</taxon>
    </lineage>
</organism>
<proteinExistence type="predicted"/>
<dbReference type="AlphaFoldDB" id="A0A1R1YHP9"/>
<dbReference type="EMBL" id="LSSN01000021">
    <property type="protein sequence ID" value="OMJ26403.1"/>
    <property type="molecule type" value="Genomic_DNA"/>
</dbReference>
<protein>
    <submittedName>
        <fullName evidence="2">Uncharacterized protein</fullName>
    </submittedName>
</protein>
<gene>
    <name evidence="2" type="ORF">AYI70_g185</name>
</gene>
<accession>A0A1R1YHP9</accession>
<evidence type="ECO:0000313" key="3">
    <source>
        <dbReference type="Proteomes" id="UP000187283"/>
    </source>
</evidence>
<keyword evidence="3" id="KW-1185">Reference proteome</keyword>
<feature type="region of interest" description="Disordered" evidence="1">
    <location>
        <begin position="141"/>
        <end position="163"/>
    </location>
</feature>
<name>A0A1R1YHP9_9FUNG</name>
<sequence length="163" mass="18189">MQLLRERERTAETEDPYETKRIPVTGLTVYPELTEALPSIEEDFFRTPLTKEERKITIHFFPKTNSMNYIPPPLNGSASSGVNSRDTTNRLLLSPSYPGNPPPPGINTASDSEVTFSSMMRALLADIETTVTQAMLDNLHKGLDLPGRPTQLVKSDTKPLMDQ</sequence>
<dbReference type="Proteomes" id="UP000187283">
    <property type="component" value="Unassembled WGS sequence"/>
</dbReference>
<comment type="caution">
    <text evidence="2">The sequence shown here is derived from an EMBL/GenBank/DDBJ whole genome shotgun (WGS) entry which is preliminary data.</text>
</comment>
<reference evidence="2 3" key="1">
    <citation type="submission" date="2017-01" db="EMBL/GenBank/DDBJ databases">
        <authorList>
            <person name="Mah S.A."/>
            <person name="Swanson W.J."/>
            <person name="Moy G.W."/>
            <person name="Vacquier V.D."/>
        </authorList>
    </citation>
    <scope>NUCLEOTIDE SEQUENCE [LARGE SCALE GENOMIC DNA]</scope>
    <source>
        <strain evidence="2 3">GSMNP</strain>
    </source>
</reference>